<keyword evidence="2" id="KW-1185">Reference proteome</keyword>
<evidence type="ECO:0000313" key="2">
    <source>
        <dbReference type="Proteomes" id="UP001163324"/>
    </source>
</evidence>
<sequence length="808" mass="87617">MKASLYRFRLRQASPPTSPGSSGSSRRRRSASPARPPSTTSAAAVNLAAAVPSRASSDMAMPSEPPPPPLAAATAAAAAATVTSNPSGPPRGSTGRHAIPACDRCRSFKKKCSRTFPVCALCANAGQKCSYSNPTSSAEGQAIQLGARVQWLTRYINDNLLASTGQSIDSIETGSDITSLLGDATANGSGPGSQFRGPHERDAVPKTPPPDLAASGSIGQPIFGNNLSPHQAHGSLEAQVNSNNSNSVTPPLDNASVAASGSHASYRGSVHADESSVGHYITSGGHFTLPADAAARRFVDAYFRNVNRAYPFVDQRKVLADLDRPDLRSRRRDARTTLLYLVMAIGCTTLERAGQVSRGTSRRFDVNYPDIIQECLSRECIESVQILVLLALYSLFDPAGTSSYSIVGICARQAILLGLSRRSADEKSQDPAEVELRHRLYWSIFVLDRMMAVSQGLPVALTDGNADVPLPGLTVEEFASPERTMYARNLQTSRHVIQLRQLEDKILRYVHFARHSTIADTSPSDRRATLSNIRSEIEDWYSNGCLMSPMEPDNVPIHSSITWLSARYYHLLLLLYYPNHFNNYAGGVPRQEVLQFVRKQLQSTSALFQQRQLPLNRVTLCRLLPLCIVLMHDFSSTCKEAAACGDTTNFPYSARDEVAVLISILEAFPEAWVSAHQAAQLIRQFAGIISGGGLAYYSQQAVYPMGGTAQNAASKADLAEAVQPCIAGMNSLMQEMLGKTTCFQFVENPADDSEMTKASNSLGLQQQQQQQTLSPQPSNRNMMNLPQISVGEDQVINYGWGPLDLDFL</sequence>
<name>A0ACC0UZU5_9HYPO</name>
<reference evidence="1" key="1">
    <citation type="submission" date="2022-10" db="EMBL/GenBank/DDBJ databases">
        <title>Complete Genome of Trichothecium roseum strain YXFP-22015, a Plant Pathogen Isolated from Citrus.</title>
        <authorList>
            <person name="Wang Y."/>
            <person name="Zhu L."/>
        </authorList>
    </citation>
    <scope>NUCLEOTIDE SEQUENCE</scope>
    <source>
        <strain evidence="1">YXFP-22015</strain>
    </source>
</reference>
<proteinExistence type="predicted"/>
<dbReference type="Proteomes" id="UP001163324">
    <property type="component" value="Chromosome 5"/>
</dbReference>
<comment type="caution">
    <text evidence="1">The sequence shown here is derived from an EMBL/GenBank/DDBJ whole genome shotgun (WGS) entry which is preliminary data.</text>
</comment>
<evidence type="ECO:0000313" key="1">
    <source>
        <dbReference type="EMBL" id="KAI9899040.1"/>
    </source>
</evidence>
<accession>A0ACC0UZU5</accession>
<protein>
    <submittedName>
        <fullName evidence="1">Uncharacterized protein</fullName>
    </submittedName>
</protein>
<organism evidence="1 2">
    <name type="scientific">Trichothecium roseum</name>
    <dbReference type="NCBI Taxonomy" id="47278"/>
    <lineage>
        <taxon>Eukaryota</taxon>
        <taxon>Fungi</taxon>
        <taxon>Dikarya</taxon>
        <taxon>Ascomycota</taxon>
        <taxon>Pezizomycotina</taxon>
        <taxon>Sordariomycetes</taxon>
        <taxon>Hypocreomycetidae</taxon>
        <taxon>Hypocreales</taxon>
        <taxon>Hypocreales incertae sedis</taxon>
        <taxon>Trichothecium</taxon>
    </lineage>
</organism>
<dbReference type="EMBL" id="CM047944">
    <property type="protein sequence ID" value="KAI9899040.1"/>
    <property type="molecule type" value="Genomic_DNA"/>
</dbReference>
<gene>
    <name evidence="1" type="ORF">N3K66_005501</name>
</gene>